<evidence type="ECO:0000313" key="2">
    <source>
        <dbReference type="Proteomes" id="UP000326396"/>
    </source>
</evidence>
<dbReference type="EMBL" id="SZYD01000009">
    <property type="protein sequence ID" value="KAD5316778.1"/>
    <property type="molecule type" value="Genomic_DNA"/>
</dbReference>
<comment type="caution">
    <text evidence="1">The sequence shown here is derived from an EMBL/GenBank/DDBJ whole genome shotgun (WGS) entry which is preliminary data.</text>
</comment>
<dbReference type="OrthoDB" id="1302694at2759"/>
<dbReference type="AlphaFoldDB" id="A0A5N6NSG7"/>
<dbReference type="PANTHER" id="PTHR47481">
    <property type="match status" value="1"/>
</dbReference>
<gene>
    <name evidence="1" type="ORF">E3N88_16724</name>
</gene>
<dbReference type="Proteomes" id="UP000326396">
    <property type="component" value="Linkage Group LG17"/>
</dbReference>
<dbReference type="PANTHER" id="PTHR47481:SF43">
    <property type="entry name" value="RETROTRANSPOSON COPIA-LIKE N-TERMINAL DOMAIN-CONTAINING PROTEIN"/>
    <property type="match status" value="1"/>
</dbReference>
<keyword evidence="2" id="KW-1185">Reference proteome</keyword>
<proteinExistence type="predicted"/>
<organism evidence="1 2">
    <name type="scientific">Mikania micrantha</name>
    <name type="common">bitter vine</name>
    <dbReference type="NCBI Taxonomy" id="192012"/>
    <lineage>
        <taxon>Eukaryota</taxon>
        <taxon>Viridiplantae</taxon>
        <taxon>Streptophyta</taxon>
        <taxon>Embryophyta</taxon>
        <taxon>Tracheophyta</taxon>
        <taxon>Spermatophyta</taxon>
        <taxon>Magnoliopsida</taxon>
        <taxon>eudicotyledons</taxon>
        <taxon>Gunneridae</taxon>
        <taxon>Pentapetalae</taxon>
        <taxon>asterids</taxon>
        <taxon>campanulids</taxon>
        <taxon>Asterales</taxon>
        <taxon>Asteraceae</taxon>
        <taxon>Asteroideae</taxon>
        <taxon>Heliantheae alliance</taxon>
        <taxon>Eupatorieae</taxon>
        <taxon>Mikania</taxon>
    </lineage>
</organism>
<evidence type="ECO:0000313" key="1">
    <source>
        <dbReference type="EMBL" id="KAD5316778.1"/>
    </source>
</evidence>
<name>A0A5N6NSG7_9ASTR</name>
<protein>
    <recommendedName>
        <fullName evidence="3">Retrotransposon Copia-like N-terminal domain-containing protein</fullName>
    </recommendedName>
</protein>
<accession>A0A5N6NSG7</accession>
<reference evidence="1 2" key="1">
    <citation type="submission" date="2019-05" db="EMBL/GenBank/DDBJ databases">
        <title>Mikania micrantha, genome provides insights into the molecular mechanism of rapid growth.</title>
        <authorList>
            <person name="Liu B."/>
        </authorList>
    </citation>
    <scope>NUCLEOTIDE SEQUENCE [LARGE SCALE GENOMIC DNA]</scope>
    <source>
        <strain evidence="1">NLD-2019</strain>
        <tissue evidence="1">Leaf</tissue>
    </source>
</reference>
<evidence type="ECO:0008006" key="3">
    <source>
        <dbReference type="Google" id="ProtNLM"/>
    </source>
</evidence>
<sequence length="105" mass="11519">MAPNIIEVTAHTQFPIKLSPTNFPVWRKQVLATLTGLGLDHFVDGSTKPPSKVLLADATKINPEYLPWFRQDQILLGALLGSCSDSIQHIVSSAETSCQAFDRLT</sequence>